<dbReference type="PANTHER" id="PTHR35678">
    <property type="entry name" value="PROTEIN STPG4"/>
    <property type="match status" value="1"/>
</dbReference>
<reference evidence="8" key="1">
    <citation type="submission" date="2012-12" db="EMBL/GenBank/DDBJ databases">
        <authorList>
            <person name="Hellsten U."/>
            <person name="Grimwood J."/>
            <person name="Chapman J.A."/>
            <person name="Shapiro H."/>
            <person name="Aerts A."/>
            <person name="Otillar R.P."/>
            <person name="Terry A.Y."/>
            <person name="Boore J.L."/>
            <person name="Simakov O."/>
            <person name="Marletaz F."/>
            <person name="Cho S.-J."/>
            <person name="Edsinger-Gonzales E."/>
            <person name="Havlak P."/>
            <person name="Kuo D.-H."/>
            <person name="Larsson T."/>
            <person name="Lv J."/>
            <person name="Arendt D."/>
            <person name="Savage R."/>
            <person name="Osoegawa K."/>
            <person name="de Jong P."/>
            <person name="Lindberg D.R."/>
            <person name="Seaver E.C."/>
            <person name="Weisblat D.A."/>
            <person name="Putnam N.H."/>
            <person name="Grigoriev I.V."/>
            <person name="Rokhsar D.S."/>
        </authorList>
    </citation>
    <scope>NUCLEOTIDE SEQUENCE</scope>
    <source>
        <strain evidence="8">I ESC-2004</strain>
    </source>
</reference>
<gene>
    <name evidence="6" type="ORF">CAPTEDRAFT_164999</name>
</gene>
<evidence type="ECO:0000256" key="5">
    <source>
        <dbReference type="SAM" id="MobiDB-lite"/>
    </source>
</evidence>
<dbReference type="AlphaFoldDB" id="R7UVN1"/>
<dbReference type="HOGENOM" id="CLU_071847_0_0_1"/>
<evidence type="ECO:0008006" key="9">
    <source>
        <dbReference type="Google" id="ProtNLM"/>
    </source>
</evidence>
<evidence type="ECO:0000256" key="4">
    <source>
        <dbReference type="ARBA" id="ARBA00023242"/>
    </source>
</evidence>
<dbReference type="GO" id="GO:0005737">
    <property type="term" value="C:cytoplasm"/>
    <property type="evidence" value="ECO:0007669"/>
    <property type="project" value="UniProtKB-SubCell"/>
</dbReference>
<dbReference type="Proteomes" id="UP000014760">
    <property type="component" value="Unassembled WGS sequence"/>
</dbReference>
<name>R7UVN1_CAPTE</name>
<dbReference type="EMBL" id="AMQN01020687">
    <property type="status" value="NOT_ANNOTATED_CDS"/>
    <property type="molecule type" value="Genomic_DNA"/>
</dbReference>
<evidence type="ECO:0000256" key="1">
    <source>
        <dbReference type="ARBA" id="ARBA00004123"/>
    </source>
</evidence>
<dbReference type="GO" id="GO:0001940">
    <property type="term" value="C:male pronucleus"/>
    <property type="evidence" value="ECO:0007669"/>
    <property type="project" value="TreeGrafter"/>
</dbReference>
<keyword evidence="4" id="KW-0539">Nucleus</keyword>
<evidence type="ECO:0000313" key="7">
    <source>
        <dbReference type="EnsemblMetazoa" id="CapteP164999"/>
    </source>
</evidence>
<dbReference type="GO" id="GO:0003682">
    <property type="term" value="F:chromatin binding"/>
    <property type="evidence" value="ECO:0007669"/>
    <property type="project" value="TreeGrafter"/>
</dbReference>
<dbReference type="OrthoDB" id="186871at2759"/>
<dbReference type="InterPro" id="IPR010736">
    <property type="entry name" value="SHIPPO-rpt"/>
</dbReference>
<keyword evidence="3" id="KW-0963">Cytoplasm</keyword>
<dbReference type="Pfam" id="PF07004">
    <property type="entry name" value="SHIPPO-rpt"/>
    <property type="match status" value="4"/>
</dbReference>
<accession>R7UVN1</accession>
<dbReference type="GO" id="GO:0042393">
    <property type="term" value="F:histone binding"/>
    <property type="evidence" value="ECO:0007669"/>
    <property type="project" value="TreeGrafter"/>
</dbReference>
<evidence type="ECO:0000313" key="6">
    <source>
        <dbReference type="EMBL" id="ELU10374.1"/>
    </source>
</evidence>
<organism evidence="6">
    <name type="scientific">Capitella teleta</name>
    <name type="common">Polychaete worm</name>
    <dbReference type="NCBI Taxonomy" id="283909"/>
    <lineage>
        <taxon>Eukaryota</taxon>
        <taxon>Metazoa</taxon>
        <taxon>Spiralia</taxon>
        <taxon>Lophotrochozoa</taxon>
        <taxon>Annelida</taxon>
        <taxon>Polychaeta</taxon>
        <taxon>Sedentaria</taxon>
        <taxon>Scolecida</taxon>
        <taxon>Capitellidae</taxon>
        <taxon>Capitella</taxon>
    </lineage>
</organism>
<reference evidence="7" key="3">
    <citation type="submission" date="2015-06" db="UniProtKB">
        <authorList>
            <consortium name="EnsemblMetazoa"/>
        </authorList>
    </citation>
    <scope>IDENTIFICATION</scope>
</reference>
<proteinExistence type="predicted"/>
<evidence type="ECO:0000256" key="3">
    <source>
        <dbReference type="ARBA" id="ARBA00022490"/>
    </source>
</evidence>
<dbReference type="EMBL" id="KB297542">
    <property type="protein sequence ID" value="ELU10374.1"/>
    <property type="molecule type" value="Genomic_DNA"/>
</dbReference>
<dbReference type="PANTHER" id="PTHR35678:SF1">
    <property type="entry name" value="PROTEIN STPG4"/>
    <property type="match status" value="1"/>
</dbReference>
<dbReference type="EnsemblMetazoa" id="CapteT164999">
    <property type="protein sequence ID" value="CapteP164999"/>
    <property type="gene ID" value="CapteG164999"/>
</dbReference>
<reference evidence="6 8" key="2">
    <citation type="journal article" date="2013" name="Nature">
        <title>Insights into bilaterian evolution from three spiralian genomes.</title>
        <authorList>
            <person name="Simakov O."/>
            <person name="Marletaz F."/>
            <person name="Cho S.J."/>
            <person name="Edsinger-Gonzales E."/>
            <person name="Havlak P."/>
            <person name="Hellsten U."/>
            <person name="Kuo D.H."/>
            <person name="Larsson T."/>
            <person name="Lv J."/>
            <person name="Arendt D."/>
            <person name="Savage R."/>
            <person name="Osoegawa K."/>
            <person name="de Jong P."/>
            <person name="Grimwood J."/>
            <person name="Chapman J.A."/>
            <person name="Shapiro H."/>
            <person name="Aerts A."/>
            <person name="Otillar R.P."/>
            <person name="Terry A.Y."/>
            <person name="Boore J.L."/>
            <person name="Grigoriev I.V."/>
            <person name="Lindberg D.R."/>
            <person name="Seaver E.C."/>
            <person name="Weisblat D.A."/>
            <person name="Putnam N.H."/>
            <person name="Rokhsar D.S."/>
        </authorList>
    </citation>
    <scope>NUCLEOTIDE SEQUENCE</scope>
    <source>
        <strain evidence="6 8">I ESC-2004</strain>
    </source>
</reference>
<dbReference type="GO" id="GO:0044727">
    <property type="term" value="P:epigenetic programing of male pronucleus"/>
    <property type="evidence" value="ECO:0007669"/>
    <property type="project" value="TreeGrafter"/>
</dbReference>
<protein>
    <recommendedName>
        <fullName evidence="9">O(6)-methylguanine-induced apoptosis 2</fullName>
    </recommendedName>
</protein>
<dbReference type="GO" id="GO:0042585">
    <property type="term" value="C:germinal vesicle"/>
    <property type="evidence" value="ECO:0007669"/>
    <property type="project" value="TreeGrafter"/>
</dbReference>
<dbReference type="OMA" id="GQYENPI"/>
<sequence>MTDGIRVLESSHVDRIHSTKAFGKLYKGHSTTPATASIPSQYQTIVIDNSDNKGFNSRSRRFQYDSDANVNPGPGSYKGHHGFESQASSYSKRGTGGFASKSRRLAKHQIAAGPGPGLYGLPGLLASKADHNKAGTSNFHKPIAIPKENLYCTDVPAPNVYDVSKAKAYVNKTNNVVANAAFKSGTKRDGLNIQGAAGKPSPSQYEINDTLVRDRVKVPLSSFKSKTQRNMKLDIGDNPGPGAYKPYAAVEPASKTLFPKKHYLCISAPAMPLPDTPPAPGPGSYEVTDFEGPSKHYMSSSVFVSTTSRWTSENRNIDRPGPAQYNPRSGAKQSFLFNAAGKWVA</sequence>
<evidence type="ECO:0000256" key="2">
    <source>
        <dbReference type="ARBA" id="ARBA00004496"/>
    </source>
</evidence>
<feature type="region of interest" description="Disordered" evidence="5">
    <location>
        <begin position="56"/>
        <end position="98"/>
    </location>
</feature>
<evidence type="ECO:0000313" key="8">
    <source>
        <dbReference type="Proteomes" id="UP000014760"/>
    </source>
</evidence>
<dbReference type="GO" id="GO:0001939">
    <property type="term" value="C:female pronucleus"/>
    <property type="evidence" value="ECO:0007669"/>
    <property type="project" value="TreeGrafter"/>
</dbReference>
<comment type="subcellular location">
    <subcellularLocation>
        <location evidence="2">Cytoplasm</location>
    </subcellularLocation>
    <subcellularLocation>
        <location evidence="1">Nucleus</location>
    </subcellularLocation>
</comment>
<keyword evidence="8" id="KW-1185">Reference proteome</keyword>